<proteinExistence type="predicted"/>
<comment type="caution">
    <text evidence="1">The sequence shown here is derived from an EMBL/GenBank/DDBJ whole genome shotgun (WGS) entry which is preliminary data.</text>
</comment>
<evidence type="ECO:0000313" key="2">
    <source>
        <dbReference type="Proteomes" id="UP000823775"/>
    </source>
</evidence>
<gene>
    <name evidence="1" type="ORF">HAX54_029451</name>
</gene>
<evidence type="ECO:0000313" key="1">
    <source>
        <dbReference type="EMBL" id="MCD9642577.1"/>
    </source>
</evidence>
<keyword evidence="2" id="KW-1185">Reference proteome</keyword>
<reference evidence="1 2" key="1">
    <citation type="journal article" date="2021" name="BMC Genomics">
        <title>Datura genome reveals duplications of psychoactive alkaloid biosynthetic genes and high mutation rate following tissue culture.</title>
        <authorList>
            <person name="Rajewski A."/>
            <person name="Carter-House D."/>
            <person name="Stajich J."/>
            <person name="Litt A."/>
        </authorList>
    </citation>
    <scope>NUCLEOTIDE SEQUENCE [LARGE SCALE GENOMIC DNA]</scope>
    <source>
        <strain evidence="1">AR-01</strain>
    </source>
</reference>
<dbReference type="EMBL" id="JACEIK010003655">
    <property type="protein sequence ID" value="MCD9642577.1"/>
    <property type="molecule type" value="Genomic_DNA"/>
</dbReference>
<protein>
    <submittedName>
        <fullName evidence="1">Uncharacterized protein</fullName>
    </submittedName>
</protein>
<name>A0ABS8V868_DATST</name>
<sequence>MVSWHRKAAKDGPAIRFGAQAIEPHGLNWFNTQKEANYASENWIDEGRLAFEFPTIRASSMSWELD</sequence>
<organism evidence="1 2">
    <name type="scientific">Datura stramonium</name>
    <name type="common">Jimsonweed</name>
    <name type="synonym">Common thornapple</name>
    <dbReference type="NCBI Taxonomy" id="4076"/>
    <lineage>
        <taxon>Eukaryota</taxon>
        <taxon>Viridiplantae</taxon>
        <taxon>Streptophyta</taxon>
        <taxon>Embryophyta</taxon>
        <taxon>Tracheophyta</taxon>
        <taxon>Spermatophyta</taxon>
        <taxon>Magnoliopsida</taxon>
        <taxon>eudicotyledons</taxon>
        <taxon>Gunneridae</taxon>
        <taxon>Pentapetalae</taxon>
        <taxon>asterids</taxon>
        <taxon>lamiids</taxon>
        <taxon>Solanales</taxon>
        <taxon>Solanaceae</taxon>
        <taxon>Solanoideae</taxon>
        <taxon>Datureae</taxon>
        <taxon>Datura</taxon>
    </lineage>
</organism>
<accession>A0ABS8V868</accession>
<dbReference type="Proteomes" id="UP000823775">
    <property type="component" value="Unassembled WGS sequence"/>
</dbReference>